<comment type="caution">
    <text evidence="2">The sequence shown here is derived from an EMBL/GenBank/DDBJ whole genome shotgun (WGS) entry which is preliminary data.</text>
</comment>
<dbReference type="EMBL" id="PZKL01000045">
    <property type="protein sequence ID" value="PTH79189.1"/>
    <property type="molecule type" value="Genomic_DNA"/>
</dbReference>
<sequence length="135" mass="15176">MKVIGKNNLAVQGTVFLLASIAMLGMSWFNYSNPKQDSTQFDLYRINTIKDCNKDMGKFGFISSAESKNGTVTYTKNELSEWNVDLAISSYIVRECRGMDLEYFCMGSNCQDNAGKPIYGTTMTLKFMEPLKTAK</sequence>
<accession>A0A2T4MX78</accession>
<evidence type="ECO:0000313" key="3">
    <source>
        <dbReference type="Proteomes" id="UP000241986"/>
    </source>
</evidence>
<dbReference type="Proteomes" id="UP000241986">
    <property type="component" value="Unassembled WGS sequence"/>
</dbReference>
<reference evidence="2 3" key="1">
    <citation type="submission" date="2018-03" db="EMBL/GenBank/DDBJ databases">
        <title>Aeromonas veronii whole genome sequencing and analysis.</title>
        <authorList>
            <person name="Xie H."/>
            <person name="Liu T."/>
            <person name="Wang K."/>
        </authorList>
    </citation>
    <scope>NUCLEOTIDE SEQUENCE [LARGE SCALE GENOMIC DNA]</scope>
    <source>
        <strain evidence="2 3">XH.VA.1</strain>
    </source>
</reference>
<feature type="transmembrane region" description="Helical" evidence="1">
    <location>
        <begin position="9"/>
        <end position="29"/>
    </location>
</feature>
<organism evidence="2 3">
    <name type="scientific">Aeromonas veronii</name>
    <dbReference type="NCBI Taxonomy" id="654"/>
    <lineage>
        <taxon>Bacteria</taxon>
        <taxon>Pseudomonadati</taxon>
        <taxon>Pseudomonadota</taxon>
        <taxon>Gammaproteobacteria</taxon>
        <taxon>Aeromonadales</taxon>
        <taxon>Aeromonadaceae</taxon>
        <taxon>Aeromonas</taxon>
    </lineage>
</organism>
<name>A0A2T4MX78_AERVE</name>
<dbReference type="AlphaFoldDB" id="A0A2T4MX78"/>
<keyword evidence="1" id="KW-1133">Transmembrane helix</keyword>
<evidence type="ECO:0000313" key="2">
    <source>
        <dbReference type="EMBL" id="PTH79189.1"/>
    </source>
</evidence>
<keyword evidence="1" id="KW-0812">Transmembrane</keyword>
<keyword evidence="1" id="KW-0472">Membrane</keyword>
<proteinExistence type="predicted"/>
<evidence type="ECO:0000256" key="1">
    <source>
        <dbReference type="SAM" id="Phobius"/>
    </source>
</evidence>
<protein>
    <submittedName>
        <fullName evidence="2">Uncharacterized protein</fullName>
    </submittedName>
</protein>
<gene>
    <name evidence="2" type="ORF">DAA48_22420</name>
</gene>
<dbReference type="RefSeq" id="WP_107684836.1">
    <property type="nucleotide sequence ID" value="NZ_PZKL01000045.1"/>
</dbReference>